<evidence type="ECO:0008006" key="3">
    <source>
        <dbReference type="Google" id="ProtNLM"/>
    </source>
</evidence>
<dbReference type="SUPFAM" id="SSF56634">
    <property type="entry name" value="Heme-dependent catalase-like"/>
    <property type="match status" value="1"/>
</dbReference>
<sequence>MSTGRKAIGVIRRTAETVVRETFRRIAAARGAAAFHPRGLAFEATLELVAPLPEGRYDAMARLTKGAGTPDGLADVLGLAIRVRPAADDPWDLLMSSAGQGRLTRCLPLPARDWSTARYSTLSPYELDHRRFWLMATSRGPKVGHASVSGLAHNAPEAFALAIAGLTGGWLTVGRLTLLDPMSDTGDRLDPMLNSPPGWQMAPAWLRTVRELAYQGSRHGHAPPIRPGT</sequence>
<proteinExistence type="predicted"/>
<evidence type="ECO:0000313" key="1">
    <source>
        <dbReference type="EMBL" id="TDO47990.1"/>
    </source>
</evidence>
<gene>
    <name evidence="1" type="ORF">EV643_108307</name>
</gene>
<dbReference type="EMBL" id="SNWQ01000008">
    <property type="protein sequence ID" value="TDO47990.1"/>
    <property type="molecule type" value="Genomic_DNA"/>
</dbReference>
<dbReference type="Proteomes" id="UP000295388">
    <property type="component" value="Unassembled WGS sequence"/>
</dbReference>
<comment type="caution">
    <text evidence="1">The sequence shown here is derived from an EMBL/GenBank/DDBJ whole genome shotgun (WGS) entry which is preliminary data.</text>
</comment>
<dbReference type="InterPro" id="IPR020835">
    <property type="entry name" value="Catalase_sf"/>
</dbReference>
<accession>A0A4R6KFG5</accession>
<dbReference type="AlphaFoldDB" id="A0A4R6KFG5"/>
<dbReference type="GO" id="GO:0020037">
    <property type="term" value="F:heme binding"/>
    <property type="evidence" value="ECO:0007669"/>
    <property type="project" value="InterPro"/>
</dbReference>
<name>A0A4R6KFG5_9ACTN</name>
<reference evidence="1 2" key="1">
    <citation type="submission" date="2019-03" db="EMBL/GenBank/DDBJ databases">
        <title>Genomic Encyclopedia of Type Strains, Phase III (KMG-III): the genomes of soil and plant-associated and newly described type strains.</title>
        <authorList>
            <person name="Whitman W."/>
        </authorList>
    </citation>
    <scope>NUCLEOTIDE SEQUENCE [LARGE SCALE GENOMIC DNA]</scope>
    <source>
        <strain evidence="1 2">VKM Ac-2527</strain>
    </source>
</reference>
<organism evidence="1 2">
    <name type="scientific">Kribbella caucasensis</name>
    <dbReference type="NCBI Taxonomy" id="2512215"/>
    <lineage>
        <taxon>Bacteria</taxon>
        <taxon>Bacillati</taxon>
        <taxon>Actinomycetota</taxon>
        <taxon>Actinomycetes</taxon>
        <taxon>Propionibacteriales</taxon>
        <taxon>Kribbellaceae</taxon>
        <taxon>Kribbella</taxon>
    </lineage>
</organism>
<evidence type="ECO:0000313" key="2">
    <source>
        <dbReference type="Proteomes" id="UP000295388"/>
    </source>
</evidence>
<protein>
    <recommendedName>
        <fullName evidence="3">Phosphodiesterase</fullName>
    </recommendedName>
</protein>
<keyword evidence="2" id="KW-1185">Reference proteome</keyword>